<evidence type="ECO:0000313" key="3">
    <source>
        <dbReference type="Proteomes" id="UP001596250"/>
    </source>
</evidence>
<accession>A0ABW1IQB8</accession>
<dbReference type="Proteomes" id="UP001596250">
    <property type="component" value="Unassembled WGS sequence"/>
</dbReference>
<reference evidence="3" key="1">
    <citation type="journal article" date="2019" name="Int. J. Syst. Evol. Microbiol.">
        <title>The Global Catalogue of Microorganisms (GCM) 10K type strain sequencing project: providing services to taxonomists for standard genome sequencing and annotation.</title>
        <authorList>
            <consortium name="The Broad Institute Genomics Platform"/>
            <consortium name="The Broad Institute Genome Sequencing Center for Infectious Disease"/>
            <person name="Wu L."/>
            <person name="Ma J."/>
        </authorList>
    </citation>
    <scope>NUCLEOTIDE SEQUENCE [LARGE SCALE GENOMIC DNA]</scope>
    <source>
        <strain evidence="3">CCM 8749</strain>
    </source>
</reference>
<dbReference type="PROSITE" id="PS01124">
    <property type="entry name" value="HTH_ARAC_FAMILY_2"/>
    <property type="match status" value="1"/>
</dbReference>
<sequence length="42" mass="4849">MSSFNRCFAKQMGMSPRAWRKKALQLEAQSEKAAILEFTGWL</sequence>
<comment type="caution">
    <text evidence="2">The sequence shown here is derived from an EMBL/GenBank/DDBJ whole genome shotgun (WGS) entry which is preliminary data.</text>
</comment>
<name>A0ABW1IQB8_9BACL</name>
<proteinExistence type="predicted"/>
<gene>
    <name evidence="2" type="ORF">ACFPXP_12555</name>
</gene>
<feature type="domain" description="HTH araC/xylS-type" evidence="1">
    <location>
        <begin position="1"/>
        <end position="22"/>
    </location>
</feature>
<dbReference type="RefSeq" id="WP_379894591.1">
    <property type="nucleotide sequence ID" value="NZ_CBCSCT010000048.1"/>
</dbReference>
<dbReference type="Gene3D" id="1.10.10.60">
    <property type="entry name" value="Homeodomain-like"/>
    <property type="match status" value="1"/>
</dbReference>
<dbReference type="EMBL" id="JBHSQV010000156">
    <property type="protein sequence ID" value="MFC5987236.1"/>
    <property type="molecule type" value="Genomic_DNA"/>
</dbReference>
<organism evidence="2 3">
    <name type="scientific">Marinicrinis lubricantis</name>
    <dbReference type="NCBI Taxonomy" id="2086470"/>
    <lineage>
        <taxon>Bacteria</taxon>
        <taxon>Bacillati</taxon>
        <taxon>Bacillota</taxon>
        <taxon>Bacilli</taxon>
        <taxon>Bacillales</taxon>
        <taxon>Paenibacillaceae</taxon>
    </lineage>
</organism>
<keyword evidence="3" id="KW-1185">Reference proteome</keyword>
<dbReference type="InterPro" id="IPR018060">
    <property type="entry name" value="HTH_AraC"/>
</dbReference>
<evidence type="ECO:0000259" key="1">
    <source>
        <dbReference type="PROSITE" id="PS01124"/>
    </source>
</evidence>
<evidence type="ECO:0000313" key="2">
    <source>
        <dbReference type="EMBL" id="MFC5987236.1"/>
    </source>
</evidence>
<protein>
    <recommendedName>
        <fullName evidence="1">HTH araC/xylS-type domain-containing protein</fullName>
    </recommendedName>
</protein>